<dbReference type="RefSeq" id="WP_063816526.1">
    <property type="nucleotide sequence ID" value="NZ_FOPQ01000003.1"/>
</dbReference>
<evidence type="ECO:0000313" key="1">
    <source>
        <dbReference type="EMBL" id="OKA06626.1"/>
    </source>
</evidence>
<dbReference type="SUPFAM" id="SSF51735">
    <property type="entry name" value="NAD(P)-binding Rossmann-fold domains"/>
    <property type="match status" value="1"/>
</dbReference>
<accession>A0ABX3DQP6</accession>
<dbReference type="Proteomes" id="UP000186883">
    <property type="component" value="Unassembled WGS sequence"/>
</dbReference>
<dbReference type="Gene3D" id="3.40.50.720">
    <property type="entry name" value="NAD(P)-binding Rossmann-like Domain"/>
    <property type="match status" value="1"/>
</dbReference>
<dbReference type="InterPro" id="IPR036291">
    <property type="entry name" value="NAD(P)-bd_dom_sf"/>
</dbReference>
<protein>
    <recommendedName>
        <fullName evidence="3">Saccharopine dehydrogenase NADP binding domain-containing protein</fullName>
    </recommendedName>
</protein>
<proteinExistence type="predicted"/>
<evidence type="ECO:0000313" key="2">
    <source>
        <dbReference type="Proteomes" id="UP000186883"/>
    </source>
</evidence>
<dbReference type="PANTHER" id="PTHR43781">
    <property type="entry name" value="SACCHAROPINE DEHYDROGENASE"/>
    <property type="match status" value="1"/>
</dbReference>
<name>A0ABX3DQP6_9PSEU</name>
<sequence>MIGVLGATGDVGRHAAGFLERLGIGPVRSGGSAAADFRDPVSLDRFASGCEVLVNCAGPAHAIGDSVAEAARRAGAHYVGASGDNPVRVHDGRTALLSAGLQPGLTAVLPRWLARDAEVHTLKVWLGVSDLFSRSAAEDYLHAAAAGHGEALAAWRGERRSKALTRETGVTLPFFPEPVALLPYLAPESERLARALRVTHGDWYTVLSGEHVGRAFDRVHGLGREEAVAALCRASRLDLAGREPRVVLIAEADGRTAVLQAKGNGAVTGAVVALAVSALERGEVPPGSYFAGEVLNPKSLVDGLAGLGVAGSRVFDLPLSRLVLEEEGAL</sequence>
<dbReference type="PANTHER" id="PTHR43781:SF1">
    <property type="entry name" value="SACCHAROPINE DEHYDROGENASE"/>
    <property type="match status" value="1"/>
</dbReference>
<organism evidence="1 2">
    <name type="scientific">Amycolatopsis regifaucium</name>
    <dbReference type="NCBI Taxonomy" id="546365"/>
    <lineage>
        <taxon>Bacteria</taxon>
        <taxon>Bacillati</taxon>
        <taxon>Actinomycetota</taxon>
        <taxon>Actinomycetes</taxon>
        <taxon>Pseudonocardiales</taxon>
        <taxon>Pseudonocardiaceae</taxon>
        <taxon>Amycolatopsis</taxon>
    </lineage>
</organism>
<keyword evidence="2" id="KW-1185">Reference proteome</keyword>
<gene>
    <name evidence="1" type="ORF">ATP06_0218805</name>
</gene>
<reference evidence="1" key="1">
    <citation type="submission" date="2016-11" db="EMBL/GenBank/DDBJ databases">
        <title>Genome sequencing of Amycolatopsis regifaucium.</title>
        <authorList>
            <person name="Mayilraj S."/>
            <person name="Kaur N."/>
        </authorList>
    </citation>
    <scope>NUCLEOTIDE SEQUENCE [LARGE SCALE GENOMIC DNA]</scope>
    <source>
        <strain evidence="1">GY080</strain>
    </source>
</reference>
<comment type="caution">
    <text evidence="1">The sequence shown here is derived from an EMBL/GenBank/DDBJ whole genome shotgun (WGS) entry which is preliminary data.</text>
</comment>
<evidence type="ECO:0008006" key="3">
    <source>
        <dbReference type="Google" id="ProtNLM"/>
    </source>
</evidence>
<dbReference type="EMBL" id="LOBU02000014">
    <property type="protein sequence ID" value="OKA06626.1"/>
    <property type="molecule type" value="Genomic_DNA"/>
</dbReference>